<dbReference type="Gene3D" id="1.10.260.40">
    <property type="entry name" value="lambda repressor-like DNA-binding domains"/>
    <property type="match status" value="1"/>
</dbReference>
<evidence type="ECO:0000313" key="3">
    <source>
        <dbReference type="Proteomes" id="UP000192408"/>
    </source>
</evidence>
<dbReference type="AlphaFoldDB" id="A0A1W1VA80"/>
<feature type="domain" description="HTH cro/C1-type" evidence="1">
    <location>
        <begin position="8"/>
        <end position="67"/>
    </location>
</feature>
<gene>
    <name evidence="2" type="ORF">SAMN05660772_01501</name>
</gene>
<dbReference type="Pfam" id="PF13443">
    <property type="entry name" value="HTH_26"/>
    <property type="match status" value="1"/>
</dbReference>
<sequence>MSNFSYEKLWKLLAKKKMKKEDLRLMIGVSSATSARLGKNQVVSMDVLGKICDALNCNIGDIVEYKKGNEKLQVAETGGTYDER</sequence>
<accession>A0A1W1VA80</accession>
<dbReference type="EMBL" id="FWWV01000068">
    <property type="protein sequence ID" value="SMB90262.1"/>
    <property type="molecule type" value="Genomic_DNA"/>
</dbReference>
<dbReference type="PANTHER" id="PTHR37301:SF1">
    <property type="entry name" value="DNA-BINDING PROTEIN"/>
    <property type="match status" value="1"/>
</dbReference>
<dbReference type="STRING" id="1122938.SAMN05660772_01501"/>
<protein>
    <submittedName>
        <fullName evidence="2">DNA-binding transcriptional regulator, XRE family</fullName>
    </submittedName>
</protein>
<keyword evidence="3" id="KW-1185">Reference proteome</keyword>
<organism evidence="2 3">
    <name type="scientific">Pasteurella testudinis DSM 23072</name>
    <dbReference type="NCBI Taxonomy" id="1122938"/>
    <lineage>
        <taxon>Bacteria</taxon>
        <taxon>Pseudomonadati</taxon>
        <taxon>Pseudomonadota</taxon>
        <taxon>Gammaproteobacteria</taxon>
        <taxon>Pasteurellales</taxon>
        <taxon>Pasteurellaceae</taxon>
        <taxon>Pasteurella</taxon>
    </lineage>
</organism>
<proteinExistence type="predicted"/>
<dbReference type="SUPFAM" id="SSF47413">
    <property type="entry name" value="lambda repressor-like DNA-binding domains"/>
    <property type="match status" value="1"/>
</dbReference>
<dbReference type="PANTHER" id="PTHR37301">
    <property type="entry name" value="DNA-BINDING PROTEIN-RELATED"/>
    <property type="match status" value="1"/>
</dbReference>
<dbReference type="GO" id="GO:0003677">
    <property type="term" value="F:DNA binding"/>
    <property type="evidence" value="ECO:0007669"/>
    <property type="project" value="UniProtKB-KW"/>
</dbReference>
<evidence type="ECO:0000313" key="2">
    <source>
        <dbReference type="EMBL" id="SMB90262.1"/>
    </source>
</evidence>
<keyword evidence="2" id="KW-0238">DNA-binding</keyword>
<dbReference type="InterPro" id="IPR010982">
    <property type="entry name" value="Lambda_DNA-bd_dom_sf"/>
</dbReference>
<evidence type="ECO:0000259" key="1">
    <source>
        <dbReference type="Pfam" id="PF13443"/>
    </source>
</evidence>
<dbReference type="InterPro" id="IPR001387">
    <property type="entry name" value="Cro/C1-type_HTH"/>
</dbReference>
<dbReference type="Proteomes" id="UP000192408">
    <property type="component" value="Unassembled WGS sequence"/>
</dbReference>
<dbReference type="RefSeq" id="WP_084258123.1">
    <property type="nucleotide sequence ID" value="NZ_FWWV01000068.1"/>
</dbReference>
<name>A0A1W1VA80_9PAST</name>
<reference evidence="3" key="1">
    <citation type="submission" date="2017-04" db="EMBL/GenBank/DDBJ databases">
        <authorList>
            <person name="Varghese N."/>
            <person name="Submissions S."/>
        </authorList>
    </citation>
    <scope>NUCLEOTIDE SEQUENCE [LARGE SCALE GENOMIC DNA]</scope>
    <source>
        <strain evidence="3">DSM 23072</strain>
    </source>
</reference>